<feature type="domain" description="HAMP" evidence="7">
    <location>
        <begin position="244"/>
        <end position="296"/>
    </location>
</feature>
<dbReference type="Pfam" id="PF08447">
    <property type="entry name" value="PAS_3"/>
    <property type="match status" value="2"/>
</dbReference>
<dbReference type="InterPro" id="IPR003660">
    <property type="entry name" value="HAMP_dom"/>
</dbReference>
<dbReference type="NCBIfam" id="TIGR00229">
    <property type="entry name" value="sensory_box"/>
    <property type="match status" value="2"/>
</dbReference>
<evidence type="ECO:0000256" key="3">
    <source>
        <dbReference type="ARBA" id="ARBA00029447"/>
    </source>
</evidence>
<feature type="domain" description="PAS" evidence="6">
    <location>
        <begin position="22"/>
        <end position="53"/>
    </location>
</feature>
<dbReference type="SUPFAM" id="SSF58104">
    <property type="entry name" value="Methyl-accepting chemotaxis protein (MCP) signaling domain"/>
    <property type="match status" value="1"/>
</dbReference>
<dbReference type="InterPro" id="IPR051310">
    <property type="entry name" value="MCP_chemotaxis"/>
</dbReference>
<dbReference type="FunFam" id="1.10.287.950:FF:000001">
    <property type="entry name" value="Methyl-accepting chemotaxis sensory transducer"/>
    <property type="match status" value="1"/>
</dbReference>
<dbReference type="PANTHER" id="PTHR43531:SF11">
    <property type="entry name" value="METHYL-ACCEPTING CHEMOTAXIS PROTEIN 3"/>
    <property type="match status" value="1"/>
</dbReference>
<keyword evidence="2" id="KW-0145">Chemotaxis</keyword>
<dbReference type="Gene3D" id="3.30.450.20">
    <property type="entry name" value="PAS domain"/>
    <property type="match status" value="2"/>
</dbReference>
<sequence length="564" mass="61082">MKGLFSSDSANVLAALDRSLAIIEFDLTGKILHANGNFCTVMGYEPAEIIGRQHRMFVSEEYAKSPQYAEFWAKLARGEFVAERFQRFGKGGREVWIRATYNPVKNGSGKVYKVIKVASDVTAITHQANEDAGKIAAINRAQAVIEFTPNGEILDANENFLNALGYRREEIVGKHHRMFVEPSFAQSRDYQLFWDRLRGGEFLSDEYKRIGKGCRAVYIQASYNPIFCANGKVSKVVKFATDVTPRVNAVNELATALQQLAEGDLLQRLEHAFIPALEPLRHNLNRSLEQLQDTVRAMAGSASSIEVSSSQVRTAADDLSHRTEQQAAALEQTSGALSEMNKTVTTSARKADEAGQLVTLTRANAERSGGIVNRAVEAMGHIEKSSAEITKIIGVIDEIAFQTNLLALNAGVEAARAGEAGKGFAVVAQEVRALAQRSAEAAREIKDLISKSADQVGRGVQLVNDTGRALEEIVSEVAEINGHVVAIVDASRSQATGLNEINTAIDMLNQATQQNAAMVEETTAASSELAAEAVNMNQMVAKFQIGSEGSPVHALTARVSRAFG</sequence>
<dbReference type="AlphaFoldDB" id="A0A1T4RDZ0"/>
<dbReference type="InterPro" id="IPR000014">
    <property type="entry name" value="PAS"/>
</dbReference>
<organism evidence="8 9">
    <name type="scientific">Consotaella salsifontis</name>
    <dbReference type="NCBI Taxonomy" id="1365950"/>
    <lineage>
        <taxon>Bacteria</taxon>
        <taxon>Pseudomonadati</taxon>
        <taxon>Pseudomonadota</taxon>
        <taxon>Alphaproteobacteria</taxon>
        <taxon>Hyphomicrobiales</taxon>
        <taxon>Aurantimonadaceae</taxon>
        <taxon>Consotaella</taxon>
    </lineage>
</organism>
<evidence type="ECO:0000256" key="4">
    <source>
        <dbReference type="PROSITE-ProRule" id="PRU00284"/>
    </source>
</evidence>
<dbReference type="CDD" id="cd00130">
    <property type="entry name" value="PAS"/>
    <property type="match status" value="2"/>
</dbReference>
<dbReference type="STRING" id="1365950.SAMN05428963_106224"/>
<dbReference type="EMBL" id="FUXL01000006">
    <property type="protein sequence ID" value="SKA13958.1"/>
    <property type="molecule type" value="Genomic_DNA"/>
</dbReference>
<feature type="domain" description="PAS" evidence="6">
    <location>
        <begin position="150"/>
        <end position="183"/>
    </location>
</feature>
<dbReference type="InterPro" id="IPR013655">
    <property type="entry name" value="PAS_fold_3"/>
</dbReference>
<dbReference type="InterPro" id="IPR001610">
    <property type="entry name" value="PAC"/>
</dbReference>
<dbReference type="GO" id="GO:0007165">
    <property type="term" value="P:signal transduction"/>
    <property type="evidence" value="ECO:0007669"/>
    <property type="project" value="UniProtKB-KW"/>
</dbReference>
<comment type="similarity">
    <text evidence="3">Belongs to the methyl-accepting chemotaxis (MCP) protein family.</text>
</comment>
<dbReference type="RefSeq" id="WP_116002663.1">
    <property type="nucleotide sequence ID" value="NZ_FUXL01000006.1"/>
</dbReference>
<dbReference type="InterPro" id="IPR004089">
    <property type="entry name" value="MCPsignal_dom"/>
</dbReference>
<evidence type="ECO:0000259" key="6">
    <source>
        <dbReference type="PROSITE" id="PS50112"/>
    </source>
</evidence>
<protein>
    <submittedName>
        <fullName evidence="8">Methyl-accepting chemotaxis sensory transducer with Pas/Pac sensor</fullName>
    </submittedName>
</protein>
<keyword evidence="4" id="KW-0807">Transducer</keyword>
<accession>A0A1T4RDZ0</accession>
<gene>
    <name evidence="8" type="ORF">SAMN05428963_106224</name>
</gene>
<dbReference type="PROSITE" id="PS50112">
    <property type="entry name" value="PAS"/>
    <property type="match status" value="2"/>
</dbReference>
<evidence type="ECO:0000313" key="8">
    <source>
        <dbReference type="EMBL" id="SKA13958.1"/>
    </source>
</evidence>
<dbReference type="GO" id="GO:0006935">
    <property type="term" value="P:chemotaxis"/>
    <property type="evidence" value="ECO:0007669"/>
    <property type="project" value="UniProtKB-KW"/>
</dbReference>
<reference evidence="8 9" key="1">
    <citation type="submission" date="2017-02" db="EMBL/GenBank/DDBJ databases">
        <authorList>
            <person name="Peterson S.W."/>
        </authorList>
    </citation>
    <scope>NUCLEOTIDE SEQUENCE [LARGE SCALE GENOMIC DNA]</scope>
    <source>
        <strain evidence="8 9">USBA 369</strain>
    </source>
</reference>
<evidence type="ECO:0000256" key="1">
    <source>
        <dbReference type="ARBA" id="ARBA00004370"/>
    </source>
</evidence>
<dbReference type="OrthoDB" id="9765776at2"/>
<dbReference type="SMART" id="SM00283">
    <property type="entry name" value="MA"/>
    <property type="match status" value="1"/>
</dbReference>
<dbReference type="Proteomes" id="UP000190135">
    <property type="component" value="Unassembled WGS sequence"/>
</dbReference>
<keyword evidence="9" id="KW-1185">Reference proteome</keyword>
<name>A0A1T4RDZ0_9HYPH</name>
<dbReference type="InterPro" id="IPR035965">
    <property type="entry name" value="PAS-like_dom_sf"/>
</dbReference>
<dbReference type="Gene3D" id="1.10.287.950">
    <property type="entry name" value="Methyl-accepting chemotaxis protein"/>
    <property type="match status" value="1"/>
</dbReference>
<evidence type="ECO:0000256" key="2">
    <source>
        <dbReference type="ARBA" id="ARBA00022500"/>
    </source>
</evidence>
<dbReference type="PROSITE" id="PS50885">
    <property type="entry name" value="HAMP"/>
    <property type="match status" value="1"/>
</dbReference>
<dbReference type="GO" id="GO:0016020">
    <property type="term" value="C:membrane"/>
    <property type="evidence" value="ECO:0007669"/>
    <property type="project" value="UniProtKB-SubCell"/>
</dbReference>
<comment type="subcellular location">
    <subcellularLocation>
        <location evidence="1">Membrane</location>
    </subcellularLocation>
</comment>
<dbReference type="PANTHER" id="PTHR43531">
    <property type="entry name" value="PROTEIN ICFG"/>
    <property type="match status" value="1"/>
</dbReference>
<feature type="domain" description="Methyl-accepting transducer" evidence="5">
    <location>
        <begin position="301"/>
        <end position="530"/>
    </location>
</feature>
<dbReference type="SMART" id="SM00086">
    <property type="entry name" value="PAC"/>
    <property type="match status" value="2"/>
</dbReference>
<dbReference type="SUPFAM" id="SSF55785">
    <property type="entry name" value="PYP-like sensor domain (PAS domain)"/>
    <property type="match status" value="2"/>
</dbReference>
<dbReference type="Pfam" id="PF00015">
    <property type="entry name" value="MCPsignal"/>
    <property type="match status" value="1"/>
</dbReference>
<proteinExistence type="inferred from homology"/>
<evidence type="ECO:0000259" key="7">
    <source>
        <dbReference type="PROSITE" id="PS50885"/>
    </source>
</evidence>
<dbReference type="PROSITE" id="PS50111">
    <property type="entry name" value="CHEMOTAXIS_TRANSDUC_2"/>
    <property type="match status" value="1"/>
</dbReference>
<evidence type="ECO:0000259" key="5">
    <source>
        <dbReference type="PROSITE" id="PS50111"/>
    </source>
</evidence>
<evidence type="ECO:0000313" key="9">
    <source>
        <dbReference type="Proteomes" id="UP000190135"/>
    </source>
</evidence>
<dbReference type="CDD" id="cd11386">
    <property type="entry name" value="MCP_signal"/>
    <property type="match status" value="1"/>
</dbReference>
<dbReference type="SMART" id="SM00091">
    <property type="entry name" value="PAS"/>
    <property type="match status" value="2"/>
</dbReference>